<dbReference type="InterPro" id="IPR003599">
    <property type="entry name" value="Ig_sub"/>
</dbReference>
<feature type="domain" description="Kazal-like" evidence="5">
    <location>
        <begin position="57"/>
        <end position="113"/>
    </location>
</feature>
<evidence type="ECO:0000313" key="8">
    <source>
        <dbReference type="Proteomes" id="UP000070412"/>
    </source>
</evidence>
<evidence type="ECO:0000259" key="4">
    <source>
        <dbReference type="PROSITE" id="PS50835"/>
    </source>
</evidence>
<dbReference type="InterPro" id="IPR036058">
    <property type="entry name" value="Kazal_dom_sf"/>
</dbReference>
<dbReference type="Proteomes" id="UP000070412">
    <property type="component" value="Unassembled WGS sequence"/>
</dbReference>
<dbReference type="Gene3D" id="3.30.60.30">
    <property type="match status" value="1"/>
</dbReference>
<keyword evidence="8" id="KW-1185">Reference proteome</keyword>
<feature type="domain" description="Ig-like" evidence="4">
    <location>
        <begin position="447"/>
        <end position="535"/>
    </location>
</feature>
<evidence type="ECO:0000313" key="6">
    <source>
        <dbReference type="EMBL" id="KAF7487903.1"/>
    </source>
</evidence>
<dbReference type="SMART" id="SM00408">
    <property type="entry name" value="IGc2"/>
    <property type="match status" value="2"/>
</dbReference>
<dbReference type="PROSITE" id="PS00018">
    <property type="entry name" value="EF_HAND_1"/>
    <property type="match status" value="2"/>
</dbReference>
<dbReference type="InterPro" id="IPR003598">
    <property type="entry name" value="Ig_sub2"/>
</dbReference>
<evidence type="ECO:0000256" key="3">
    <source>
        <dbReference type="SAM" id="MobiDB-lite"/>
    </source>
</evidence>
<reference evidence="6" key="2">
    <citation type="submission" date="2020-01" db="EMBL/GenBank/DDBJ databases">
        <authorList>
            <person name="Korhonen P.K.K."/>
            <person name="Guangxu M.G."/>
            <person name="Wang T.W."/>
            <person name="Stroehlein A.J.S."/>
            <person name="Young N.D."/>
            <person name="Ang C.-S.A."/>
            <person name="Fernando D.W.F."/>
            <person name="Lu H.L."/>
            <person name="Taylor S.T."/>
            <person name="Ehtesham M.E.M."/>
            <person name="Najaraj S.H.N."/>
            <person name="Harsha G.H.G."/>
            <person name="Madugundu A.M."/>
            <person name="Renuse S.R."/>
            <person name="Holt D.H."/>
            <person name="Pandey A.P."/>
            <person name="Papenfuss A.P."/>
            <person name="Gasser R.B.G."/>
            <person name="Fischer K.F."/>
        </authorList>
    </citation>
    <scope>NUCLEOTIDE SEQUENCE</scope>
    <source>
        <strain evidence="6">SSS_KF_BRIS2020</strain>
    </source>
</reference>
<organism evidence="6">
    <name type="scientific">Sarcoptes scabiei</name>
    <name type="common">Itch mite</name>
    <name type="synonym">Acarus scabiei</name>
    <dbReference type="NCBI Taxonomy" id="52283"/>
    <lineage>
        <taxon>Eukaryota</taxon>
        <taxon>Metazoa</taxon>
        <taxon>Ecdysozoa</taxon>
        <taxon>Arthropoda</taxon>
        <taxon>Chelicerata</taxon>
        <taxon>Arachnida</taxon>
        <taxon>Acari</taxon>
        <taxon>Acariformes</taxon>
        <taxon>Sarcoptiformes</taxon>
        <taxon>Astigmata</taxon>
        <taxon>Psoroptidia</taxon>
        <taxon>Sarcoptoidea</taxon>
        <taxon>Sarcoptidae</taxon>
        <taxon>Sarcoptinae</taxon>
        <taxon>Sarcoptes</taxon>
    </lineage>
</organism>
<dbReference type="CDD" id="cd00104">
    <property type="entry name" value="KAZAL_FS"/>
    <property type="match status" value="1"/>
</dbReference>
<dbReference type="InterPro" id="IPR002350">
    <property type="entry name" value="Kazal_dom"/>
</dbReference>
<dbReference type="InterPro" id="IPR013098">
    <property type="entry name" value="Ig_I-set"/>
</dbReference>
<gene>
    <name evidence="6" type="ORF">SSS_7269</name>
</gene>
<dbReference type="Pfam" id="PF13927">
    <property type="entry name" value="Ig_3"/>
    <property type="match status" value="1"/>
</dbReference>
<name>A0A834VBU0_SARSC</name>
<dbReference type="InterPro" id="IPR036179">
    <property type="entry name" value="Ig-like_dom_sf"/>
</dbReference>
<feature type="compositionally biased region" description="Polar residues" evidence="3">
    <location>
        <begin position="180"/>
        <end position="191"/>
    </location>
</feature>
<dbReference type="InterPro" id="IPR007110">
    <property type="entry name" value="Ig-like_dom"/>
</dbReference>
<dbReference type="SUPFAM" id="SSF48726">
    <property type="entry name" value="Immunoglobulin"/>
    <property type="match status" value="2"/>
</dbReference>
<dbReference type="OrthoDB" id="6085115at2759"/>
<accession>A0A834VBU0</accession>
<dbReference type="InterPro" id="IPR013783">
    <property type="entry name" value="Ig-like_fold"/>
</dbReference>
<reference evidence="7" key="3">
    <citation type="submission" date="2022-06" db="UniProtKB">
        <authorList>
            <consortium name="EnsemblMetazoa"/>
        </authorList>
    </citation>
    <scope>IDENTIFICATION</scope>
</reference>
<dbReference type="AlphaFoldDB" id="A0A834VBU0"/>
<dbReference type="SMART" id="SM00409">
    <property type="entry name" value="IG"/>
    <property type="match status" value="2"/>
</dbReference>
<dbReference type="PANTHER" id="PTHR20916:SF18">
    <property type="entry name" value="IPT_TIG DOMAIN-CONTAINING PROTEIN"/>
    <property type="match status" value="1"/>
</dbReference>
<feature type="domain" description="Ig-like" evidence="4">
    <location>
        <begin position="369"/>
        <end position="439"/>
    </location>
</feature>
<dbReference type="Gene3D" id="1.10.238.10">
    <property type="entry name" value="EF-hand"/>
    <property type="match status" value="1"/>
</dbReference>
<evidence type="ECO:0000313" key="7">
    <source>
        <dbReference type="EnsemblMetazoa" id="KAF7487903.1"/>
    </source>
</evidence>
<feature type="region of interest" description="Disordered" evidence="3">
    <location>
        <begin position="108"/>
        <end position="134"/>
    </location>
</feature>
<evidence type="ECO:0000256" key="1">
    <source>
        <dbReference type="ARBA" id="ARBA00022729"/>
    </source>
</evidence>
<dbReference type="Pfam" id="PF07679">
    <property type="entry name" value="I-set"/>
    <property type="match status" value="1"/>
</dbReference>
<dbReference type="EMBL" id="WVUK01000066">
    <property type="protein sequence ID" value="KAF7487903.1"/>
    <property type="molecule type" value="Genomic_DNA"/>
</dbReference>
<protein>
    <submittedName>
        <fullName evidence="6">Follistatin-related protein 5</fullName>
    </submittedName>
</protein>
<dbReference type="CDD" id="cd00096">
    <property type="entry name" value="Ig"/>
    <property type="match status" value="1"/>
</dbReference>
<dbReference type="Gene3D" id="2.60.40.10">
    <property type="entry name" value="Immunoglobulins"/>
    <property type="match status" value="2"/>
</dbReference>
<dbReference type="Pfam" id="PF07648">
    <property type="entry name" value="Kazal_2"/>
    <property type="match status" value="1"/>
</dbReference>
<dbReference type="SUPFAM" id="SSF47473">
    <property type="entry name" value="EF-hand"/>
    <property type="match status" value="1"/>
</dbReference>
<feature type="compositionally biased region" description="Low complexity" evidence="3">
    <location>
        <begin position="120"/>
        <end position="134"/>
    </location>
</feature>
<keyword evidence="2" id="KW-0106">Calcium</keyword>
<evidence type="ECO:0000256" key="2">
    <source>
        <dbReference type="ARBA" id="ARBA00022837"/>
    </source>
</evidence>
<dbReference type="SMART" id="SM00280">
    <property type="entry name" value="KAZAL"/>
    <property type="match status" value="1"/>
</dbReference>
<reference evidence="8" key="1">
    <citation type="journal article" date="2020" name="PLoS Negl. Trop. Dis.">
        <title>High-quality nuclear genome for Sarcoptes scabiei-A critical resource for a neglected parasite.</title>
        <authorList>
            <person name="Korhonen P.K."/>
            <person name="Gasser R.B."/>
            <person name="Ma G."/>
            <person name="Wang T."/>
            <person name="Stroehlein A.J."/>
            <person name="Young N.D."/>
            <person name="Ang C.S."/>
            <person name="Fernando D.D."/>
            <person name="Lu H.C."/>
            <person name="Taylor S."/>
            <person name="Reynolds S.L."/>
            <person name="Mofiz E."/>
            <person name="Najaraj S.H."/>
            <person name="Gowda H."/>
            <person name="Madugundu A."/>
            <person name="Renuse S."/>
            <person name="Holt D."/>
            <person name="Pandey A."/>
            <person name="Papenfuss A.T."/>
            <person name="Fischer K."/>
        </authorList>
    </citation>
    <scope>NUCLEOTIDE SEQUENCE [LARGE SCALE GENOMIC DNA]</scope>
</reference>
<feature type="compositionally biased region" description="Acidic residues" evidence="3">
    <location>
        <begin position="192"/>
        <end position="206"/>
    </location>
</feature>
<keyword evidence="1" id="KW-0732">Signal</keyword>
<dbReference type="PANTHER" id="PTHR20916">
    <property type="entry name" value="CYSTEINE AND GLYCINE-RICH PROTEIN 2 BINDING PROTEIN"/>
    <property type="match status" value="1"/>
</dbReference>
<dbReference type="PROSITE" id="PS51465">
    <property type="entry name" value="KAZAL_2"/>
    <property type="match status" value="1"/>
</dbReference>
<dbReference type="PROSITE" id="PS50835">
    <property type="entry name" value="IG_LIKE"/>
    <property type="match status" value="2"/>
</dbReference>
<feature type="region of interest" description="Disordered" evidence="3">
    <location>
        <begin position="180"/>
        <end position="264"/>
    </location>
</feature>
<sequence>MISKVFDKFRLCSHLSSSSSSIALFSKSTTSNLLPIIVLISIILIGEHHRIESNRFHRRLLTCSSQQTLRCPVHKHKICGSDGKLYPSRCHLRRASCDTNTLIRPAHPDRCSKDYDQEESSNNSNNNKFNNLIESNGFNPNNAINLIDSTIDQRSSSISGLENLPNNSISMQNGLKQIKTNQNNGNIQSDNFDTEEDGEEGEEDGEQTNSSVDDENKLNLNVFGDKKKIENRSKSDPNRKERKKSNPEMIDRNIPNDDDGGEDECHPKQYDLMKEKILEKINDVSLLFTRLDENSDGKITLQELWKHSMIYKSSDSECLLTDLMQHEDLDDDDKLDYSEFQSAFNKIFSVSMVSLDENLAINRIDAHLGDNVEIRCDINGEPQRPAIKWYRHGVDLSTINLPFLKVFNDGSLYLTDLKLSFSGNYCCQAVNNPTVKQIHIVHVIVDPIVEVLPRFQWTPIGGVANFECIFETFDDQFIVHWFKNNEQLVDGPKVTIINNGTLLQVAALEQIDTGAYTCRVSYRNGAFGQSVASLLVQDDSVESFDTVEHHSHQEKLWIFHSNGITIYEGVCGQTIHEIDGRDIIHQNFLTLCGSNNNNNNNNNDNENNNVDVDRSGLVSCDWSDDIVELNGLIYIAQPSLNRILVLNQSQMNVVQIIATDPRPRKLKAIEFDGKDPQIWILCDGNPDLDRESFQSYQKSSIDWSAMDFGSIKNSKQHKMNLEKYRKNRKTIQVIRVPIDHQHQSKGSRSNQNEQLDDNLHHHHHHIQNQHHHQLSDVIHLQPIDGHFDLVYDLFMPDHYESIFSNRDHSKRLRTIMQDSPYAYAAHWEERSLIKISINQLEYIESIRLADCQPISASIIGRKAGGLVAIQCQTPITHQLNGQLILDQITDAILIHNSNINAHQSFLSPDHRYLVSVFHDQKNYSGSFDWRTGKDCSGQDPSWCRRSSRMDHHLRFTNNSTSTIIVQKITDRGIEFMYDVRTSLDIVNCLFVWKNGFYNLILASGTPNREDLLYLSLSDGHVELISGIGRPTGGHHRGMALSRKNRILSITATESVFTVDLVSNRIICESNKRFKYPKTLLWTN</sequence>
<evidence type="ECO:0000259" key="5">
    <source>
        <dbReference type="PROSITE" id="PS51465"/>
    </source>
</evidence>
<feature type="compositionally biased region" description="Basic and acidic residues" evidence="3">
    <location>
        <begin position="224"/>
        <end position="255"/>
    </location>
</feature>
<dbReference type="InterPro" id="IPR011992">
    <property type="entry name" value="EF-hand-dom_pair"/>
</dbReference>
<proteinExistence type="predicted"/>
<dbReference type="InterPro" id="IPR018247">
    <property type="entry name" value="EF_Hand_1_Ca_BS"/>
</dbReference>
<dbReference type="SUPFAM" id="SSF100895">
    <property type="entry name" value="Kazal-type serine protease inhibitors"/>
    <property type="match status" value="1"/>
</dbReference>
<dbReference type="EnsemblMetazoa" id="SSS_7269s_mrna">
    <property type="protein sequence ID" value="KAF7487903.1"/>
    <property type="gene ID" value="SSS_7269"/>
</dbReference>